<dbReference type="CDD" id="cd18808">
    <property type="entry name" value="SF1_C_Upf1"/>
    <property type="match status" value="1"/>
</dbReference>
<dbReference type="FunFam" id="3.40.50.300:FF:001660">
    <property type="entry name" value="NF-X1 finger and helicase protein, putative"/>
    <property type="match status" value="1"/>
</dbReference>
<dbReference type="EMBL" id="CAJPDR010000838">
    <property type="protein sequence ID" value="CAF9942918.1"/>
    <property type="molecule type" value="Genomic_DNA"/>
</dbReference>
<dbReference type="PANTHER" id="PTHR10887">
    <property type="entry name" value="DNA2/NAM7 HELICASE FAMILY"/>
    <property type="match status" value="1"/>
</dbReference>
<keyword evidence="1" id="KW-0347">Helicase</keyword>
<dbReference type="PROSITE" id="PS00028">
    <property type="entry name" value="ZINC_FINGER_C2H2_1"/>
    <property type="match status" value="1"/>
</dbReference>
<dbReference type="GO" id="GO:0004386">
    <property type="term" value="F:helicase activity"/>
    <property type="evidence" value="ECO:0007669"/>
    <property type="project" value="InterPro"/>
</dbReference>
<dbReference type="OrthoDB" id="2423195at2759"/>
<accession>A0A8H3PK26</accession>
<evidence type="ECO:0000313" key="4">
    <source>
        <dbReference type="EMBL" id="CAF9942918.1"/>
    </source>
</evidence>
<sequence>MVTQPASDMDKDKMLDGWCRKIRGRPLSRIQVTEFFQTCHQLIQLRNATITHRIVTELASEGGLTRIAELVKLTELSLTASEKNEVLETTILPFLEVMTHKDVLYSMMLEQLVANMYVFLYGIGGRRATALFDFLAGSLQVQLDSRLTETLYARTLTILAALLQVLECNQTASLLEGFHHVVDTLQACLNALSNIFQGTLTEQAASHQMTKVRRHLDYGVTLAPLEPAAPTVPNLAAAFEIAQDGPGALSSAGPRHDNDHSQISDIRILPTSQEIHSLRTEYLPTKDPSRWHLPGIKGLLDQQFRLLREDTVGQLRDCVRTVMESLKPLETRDLTEADHEIGLRIHRYSEVVLSRVNFHSKAHLRVMAQFRQPEHISRLSAAKRRQWWDTCKQLQIDALVCLVDSEGHCLFFSVCDRKGFTQAGQLITTGPRYVDRLLQGQEDKTKVPNLWHSPKRATVTLRLIDMANQDFKQMLGRDIQTLNMEQVIVEFPGVLLPSFQPTLEALQHMSRHAEVPFSEMLLPNQEPGPVQTSWPAYATQPQFAFNLSPIVVKGEPLLLQQDEVFDFNSLKERSTLDDAQCKALVGALSRNLALIQGPPGTGKSFIAVQAVKVMLGCREEAEMKPITCVCHTNHALDQFLEHLIEDGTKQIVRIGSKSKSTILKPFKLREITTQMERTKTEKGKGHAFRNKLENEGKQVVELFHRLTYAGTLGGVLQYLEAEHPDHHDQLKGTEDADGFKQWLEAPIAPSFARQQCRSLEELAEIDLTRMSHSERRFLYEHWVSDYRQDLTEQLEHVIGRYVKIDMNLLKCIQEVDLRCLEQAHVIGVTTSGLARNIDLLRRLKPKALICEEAGEILEAHTLTAFLPSIEHAILIGDHEQLRPGVQNYDLSVENPRGEKFSLDVSTFERLITNPDLEVPHDTLQTQRRMDPSISDLIRKTLYASLKDHDSVLAYPPVTGVRNRLYWLDHREPETGTDPTQVLQNSHSNVYEVDLVQALATHFVRQGVYKSNEIVLLTPYVRQLLKLRDMLSNTFEIVIGDKDQDELARKGLDASEIGPVTTYRAMLKQRMRISTVDNFQGEESKIVIVSLVRSNQEKQCGFLRTSNRINVLLSRAKHGMYIIGNSETYTQIPMWSKVIKLLKDAGNMGPSLPLCCPQHPDTSIDVSTPDDFLRKAPEGDCALAIETLTYKEIDLDEVPILVLACGHIILMTTMDRLMGMSDHYEISDSGVPVAFRSGSFPLAIHEAKSCPHCQGSLRNLNRYNRLIKRPTLDESTKKFIVRSNTAIVRFATSLQQEEKRLIKTESIMGAGTKVIKSKLTPILPTLVRLGGPRGVLFHNISELSGLESRCGPLIALHDEMLSYLGRVIEDEQPFARILGTVFQRPRAMYRATILQTTSGLLIKAILLRCEFDIVSEIIKIHRKQVPSAATQHHWLTVPLCLDLDFNRRDCSDLINEAIQKTQPMIEMEARLLFAKFVSLEKIAPIDPERIEGLIPQARRQMEKAKYVSKNSSTSSSRSQNLEKELQKNLMREGEYSFRCRVQDCTKLFLGEIFWRKHVEKFHPQWYENMRTNVRSSAALMFAEIGEMEKMLEEGTISTTVTSTERQAEYFAMIQDLESCGKMVLLCQYACGRYTRPHANAQLTSPQITKGKYEAPVGMSKCPQCGELVDRSSQEAVQEVSNSVDLEHQSRDTILLAQLDLLEMGT</sequence>
<keyword evidence="1" id="KW-0067">ATP-binding</keyword>
<dbReference type="Proteomes" id="UP000664203">
    <property type="component" value="Unassembled WGS sequence"/>
</dbReference>
<gene>
    <name evidence="4" type="ORF">ALECFALPRED_010223</name>
</gene>
<proteinExistence type="predicted"/>
<protein>
    <recommendedName>
        <fullName evidence="3">C2H2-type domain-containing protein</fullName>
    </recommendedName>
</protein>
<evidence type="ECO:0000313" key="5">
    <source>
        <dbReference type="Proteomes" id="UP000664203"/>
    </source>
</evidence>
<feature type="domain" description="C2H2-type" evidence="3">
    <location>
        <begin position="1538"/>
        <end position="1561"/>
    </location>
</feature>
<keyword evidence="5" id="KW-1185">Reference proteome</keyword>
<dbReference type="Gene3D" id="3.40.50.300">
    <property type="entry name" value="P-loop containing nucleotide triphosphate hydrolases"/>
    <property type="match status" value="2"/>
</dbReference>
<dbReference type="PANTHER" id="PTHR10887:SF445">
    <property type="entry name" value="NFX1-TYPE ZINC FINGER-CONTAINING PROTEIN 1"/>
    <property type="match status" value="1"/>
</dbReference>
<dbReference type="Pfam" id="PF13087">
    <property type="entry name" value="AAA_12"/>
    <property type="match status" value="1"/>
</dbReference>
<dbReference type="SUPFAM" id="SSF52540">
    <property type="entry name" value="P-loop containing nucleoside triphosphate hydrolases"/>
    <property type="match status" value="1"/>
</dbReference>
<comment type="caution">
    <text evidence="4">The sequence shown here is derived from an EMBL/GenBank/DDBJ whole genome shotgun (WGS) entry which is preliminary data.</text>
</comment>
<dbReference type="InterPro" id="IPR041679">
    <property type="entry name" value="DNA2/NAM7-like_C"/>
</dbReference>
<organism evidence="4 5">
    <name type="scientific">Alectoria fallacina</name>
    <dbReference type="NCBI Taxonomy" id="1903189"/>
    <lineage>
        <taxon>Eukaryota</taxon>
        <taxon>Fungi</taxon>
        <taxon>Dikarya</taxon>
        <taxon>Ascomycota</taxon>
        <taxon>Pezizomycotina</taxon>
        <taxon>Lecanoromycetes</taxon>
        <taxon>OSLEUM clade</taxon>
        <taxon>Lecanoromycetidae</taxon>
        <taxon>Lecanorales</taxon>
        <taxon>Lecanorineae</taxon>
        <taxon>Parmeliaceae</taxon>
        <taxon>Alectoria</taxon>
    </lineage>
</organism>
<dbReference type="Pfam" id="PF13086">
    <property type="entry name" value="AAA_11"/>
    <property type="match status" value="1"/>
</dbReference>
<dbReference type="InterPro" id="IPR045055">
    <property type="entry name" value="DNA2/NAM7-like"/>
</dbReference>
<evidence type="ECO:0000259" key="3">
    <source>
        <dbReference type="PROSITE" id="PS00028"/>
    </source>
</evidence>
<keyword evidence="1" id="KW-0547">Nucleotide-binding</keyword>
<keyword evidence="1" id="KW-0378">Hydrolase</keyword>
<dbReference type="GO" id="GO:0031380">
    <property type="term" value="C:nuclear RNA-directed RNA polymerase complex"/>
    <property type="evidence" value="ECO:0007669"/>
    <property type="project" value="TreeGrafter"/>
</dbReference>
<name>A0A8H3PK26_9LECA</name>
<dbReference type="InterPro" id="IPR047187">
    <property type="entry name" value="SF1_C_Upf1"/>
</dbReference>
<evidence type="ECO:0000256" key="2">
    <source>
        <dbReference type="SAM" id="MobiDB-lite"/>
    </source>
</evidence>
<dbReference type="InterPro" id="IPR013087">
    <property type="entry name" value="Znf_C2H2_type"/>
</dbReference>
<evidence type="ECO:0000256" key="1">
    <source>
        <dbReference type="ARBA" id="ARBA00022806"/>
    </source>
</evidence>
<dbReference type="GO" id="GO:0031048">
    <property type="term" value="P:regulatory ncRNA-mediated heterochromatin formation"/>
    <property type="evidence" value="ECO:0007669"/>
    <property type="project" value="TreeGrafter"/>
</dbReference>
<dbReference type="InterPro" id="IPR027417">
    <property type="entry name" value="P-loop_NTPase"/>
</dbReference>
<feature type="region of interest" description="Disordered" evidence="2">
    <location>
        <begin position="1503"/>
        <end position="1522"/>
    </location>
</feature>
<feature type="compositionally biased region" description="Low complexity" evidence="2">
    <location>
        <begin position="1507"/>
        <end position="1517"/>
    </location>
</feature>
<dbReference type="InterPro" id="IPR041677">
    <property type="entry name" value="DNA2/NAM7_AAA_11"/>
</dbReference>
<reference evidence="4" key="1">
    <citation type="submission" date="2021-03" db="EMBL/GenBank/DDBJ databases">
        <authorList>
            <person name="Tagirdzhanova G."/>
        </authorList>
    </citation>
    <scope>NUCLEOTIDE SEQUENCE</scope>
</reference>
<dbReference type="CDD" id="cd17936">
    <property type="entry name" value="EEXXEc_NFX1"/>
    <property type="match status" value="1"/>
</dbReference>